<feature type="compositionally biased region" description="Basic and acidic residues" evidence="1">
    <location>
        <begin position="189"/>
        <end position="225"/>
    </location>
</feature>
<feature type="region of interest" description="Disordered" evidence="1">
    <location>
        <begin position="169"/>
        <end position="225"/>
    </location>
</feature>
<feature type="compositionally biased region" description="Basic and acidic residues" evidence="1">
    <location>
        <begin position="78"/>
        <end position="87"/>
    </location>
</feature>
<feature type="compositionally biased region" description="Basic and acidic residues" evidence="1">
    <location>
        <begin position="51"/>
        <end position="71"/>
    </location>
</feature>
<feature type="compositionally biased region" description="Basic and acidic residues" evidence="1">
    <location>
        <begin position="19"/>
        <end position="32"/>
    </location>
</feature>
<feature type="region of interest" description="Disordered" evidence="1">
    <location>
        <begin position="1"/>
        <end position="87"/>
    </location>
</feature>
<evidence type="ECO:0000313" key="3">
    <source>
        <dbReference type="WBParaSite" id="BXY_0487100.1"/>
    </source>
</evidence>
<evidence type="ECO:0000256" key="1">
    <source>
        <dbReference type="SAM" id="MobiDB-lite"/>
    </source>
</evidence>
<feature type="compositionally biased region" description="Polar residues" evidence="1">
    <location>
        <begin position="177"/>
        <end position="188"/>
    </location>
</feature>
<proteinExistence type="predicted"/>
<reference evidence="3" key="1">
    <citation type="submission" date="2016-11" db="UniProtKB">
        <authorList>
            <consortium name="WormBaseParasite"/>
        </authorList>
    </citation>
    <scope>IDENTIFICATION</scope>
</reference>
<name>A0A1I7RVV8_BURXY</name>
<sequence>MSGKRGQYGIIGRDSSMGLRRDRCGRSFETKQKPSVPSIPEEDSSRRRRPKKEENRAVDKLNDDKKFEDNNAKSAGGAEEKTRKNSDSYRQIDLKGIGSIKSGKFFAFFMRMAFSDFFLFSGRSHPDAIPRQRPDYGLIGRYGCCPGRKPRPGTIDLAKEKERYYRRKMLNKPMKKSTGSEGESTARSTETEEIKEKEGKKVDQKEVKSSEESVEAERSQTESFHSPKMELEVVQTQNAEKTRHVIVLATNNVALVRSLLGIYTVKFPPASEGISKIDIGLLPTVVQISSEDELQIFIVRSIESLEEIAMDNVIDVIIFCHEAGNEGDYRAVKRNLIQPCEQNCRRIPRISAAIRTKPTIERDIAGEPLVLDVGSHMVFDQELSGCVQTSVDLLEKQETTAHLFNDAWMLSMKKKWKKEMKQKCQRNGRCFG</sequence>
<dbReference type="AlphaFoldDB" id="A0A1I7RVV8"/>
<dbReference type="Proteomes" id="UP000095284">
    <property type="component" value="Unplaced"/>
</dbReference>
<protein>
    <submittedName>
        <fullName evidence="3">Proteasome assembly chaperone 3</fullName>
    </submittedName>
</protein>
<dbReference type="WBParaSite" id="BXY_0487100.1">
    <property type="protein sequence ID" value="BXY_0487100.1"/>
    <property type="gene ID" value="BXY_0487100"/>
</dbReference>
<evidence type="ECO:0000313" key="2">
    <source>
        <dbReference type="Proteomes" id="UP000095284"/>
    </source>
</evidence>
<organism evidence="2 3">
    <name type="scientific">Bursaphelenchus xylophilus</name>
    <name type="common">Pinewood nematode worm</name>
    <name type="synonym">Aphelenchoides xylophilus</name>
    <dbReference type="NCBI Taxonomy" id="6326"/>
    <lineage>
        <taxon>Eukaryota</taxon>
        <taxon>Metazoa</taxon>
        <taxon>Ecdysozoa</taxon>
        <taxon>Nematoda</taxon>
        <taxon>Chromadorea</taxon>
        <taxon>Rhabditida</taxon>
        <taxon>Tylenchina</taxon>
        <taxon>Tylenchomorpha</taxon>
        <taxon>Aphelenchoidea</taxon>
        <taxon>Aphelenchoididae</taxon>
        <taxon>Bursaphelenchus</taxon>
    </lineage>
</organism>
<accession>A0A1I7RVV8</accession>